<dbReference type="SUPFAM" id="SSF46785">
    <property type="entry name" value="Winged helix' DNA-binding domain"/>
    <property type="match status" value="1"/>
</dbReference>
<evidence type="ECO:0000256" key="1">
    <source>
        <dbReference type="ARBA" id="ARBA00023015"/>
    </source>
</evidence>
<organism evidence="5 6">
    <name type="scientific">Neorhizobium turbinariae</name>
    <dbReference type="NCBI Taxonomy" id="2937795"/>
    <lineage>
        <taxon>Bacteria</taxon>
        <taxon>Pseudomonadati</taxon>
        <taxon>Pseudomonadota</taxon>
        <taxon>Alphaproteobacteria</taxon>
        <taxon>Hyphomicrobiales</taxon>
        <taxon>Rhizobiaceae</taxon>
        <taxon>Rhizobium/Agrobacterium group</taxon>
        <taxon>Neorhizobium</taxon>
    </lineage>
</organism>
<keyword evidence="6" id="KW-1185">Reference proteome</keyword>
<dbReference type="Proteomes" id="UP001202827">
    <property type="component" value="Unassembled WGS sequence"/>
</dbReference>
<evidence type="ECO:0000256" key="3">
    <source>
        <dbReference type="ARBA" id="ARBA00023163"/>
    </source>
</evidence>
<feature type="domain" description="HTH asnC-type" evidence="4">
    <location>
        <begin position="5"/>
        <end position="66"/>
    </location>
</feature>
<dbReference type="InterPro" id="IPR000485">
    <property type="entry name" value="AsnC-type_HTH_dom"/>
</dbReference>
<evidence type="ECO:0000313" key="6">
    <source>
        <dbReference type="Proteomes" id="UP001202827"/>
    </source>
</evidence>
<reference evidence="5 6" key="1">
    <citation type="submission" date="2022-04" db="EMBL/GenBank/DDBJ databases">
        <title>Rhizobium coralii sp. nov., isolated from coral Turbinaria peltata.</title>
        <authorList>
            <person name="Sun H."/>
        </authorList>
    </citation>
    <scope>NUCLEOTIDE SEQUENCE [LARGE SCALE GENOMIC DNA]</scope>
    <source>
        <strain evidence="5 6">NTR19</strain>
    </source>
</reference>
<dbReference type="EMBL" id="JALPRY010000003">
    <property type="protein sequence ID" value="MCK8778781.1"/>
    <property type="molecule type" value="Genomic_DNA"/>
</dbReference>
<dbReference type="Pfam" id="PF13412">
    <property type="entry name" value="HTH_24"/>
    <property type="match status" value="1"/>
</dbReference>
<dbReference type="PANTHER" id="PTHR30154">
    <property type="entry name" value="LEUCINE-RESPONSIVE REGULATORY PROTEIN"/>
    <property type="match status" value="1"/>
</dbReference>
<dbReference type="InterPro" id="IPR019887">
    <property type="entry name" value="Tscrpt_reg_AsnC/Lrp_C"/>
</dbReference>
<sequence>MIAKLDHYDLKLLSELQKDGRLSNYDLAERIALSPSQCSRRRSRLEAEGIIEGYKAIVNRTKVGLDLLVVVSVTLSAQNQDGARRFGTLINDLPEVIEAFALTGDMDYYLKVAVASLSDLSRFINDVLLPHESVQKVRTSIVLDVLKRDHGLMLPRP</sequence>
<keyword evidence="1" id="KW-0805">Transcription regulation</keyword>
<dbReference type="PANTHER" id="PTHR30154:SF46">
    <property type="entry name" value="TRANSCRIPTIONAL REGULATORY PROTEIN"/>
    <property type="match status" value="1"/>
</dbReference>
<dbReference type="Gene3D" id="1.10.10.10">
    <property type="entry name" value="Winged helix-like DNA-binding domain superfamily/Winged helix DNA-binding domain"/>
    <property type="match status" value="1"/>
</dbReference>
<keyword evidence="3" id="KW-0804">Transcription</keyword>
<dbReference type="CDD" id="cd00090">
    <property type="entry name" value="HTH_ARSR"/>
    <property type="match status" value="1"/>
</dbReference>
<evidence type="ECO:0000256" key="2">
    <source>
        <dbReference type="ARBA" id="ARBA00023125"/>
    </source>
</evidence>
<dbReference type="InterPro" id="IPR036390">
    <property type="entry name" value="WH_DNA-bd_sf"/>
</dbReference>
<dbReference type="Pfam" id="PF01037">
    <property type="entry name" value="AsnC_trans_reg"/>
    <property type="match status" value="1"/>
</dbReference>
<dbReference type="InterPro" id="IPR011008">
    <property type="entry name" value="Dimeric_a/b-barrel"/>
</dbReference>
<dbReference type="InterPro" id="IPR019888">
    <property type="entry name" value="Tscrpt_reg_AsnC-like"/>
</dbReference>
<evidence type="ECO:0000313" key="5">
    <source>
        <dbReference type="EMBL" id="MCK8778781.1"/>
    </source>
</evidence>
<evidence type="ECO:0000259" key="4">
    <source>
        <dbReference type="PROSITE" id="PS50956"/>
    </source>
</evidence>
<proteinExistence type="predicted"/>
<dbReference type="Gene3D" id="3.30.70.920">
    <property type="match status" value="1"/>
</dbReference>
<dbReference type="InterPro" id="IPR036388">
    <property type="entry name" value="WH-like_DNA-bd_sf"/>
</dbReference>
<protein>
    <submittedName>
        <fullName evidence="5">Lrp/AsnC family transcriptional regulator</fullName>
    </submittedName>
</protein>
<dbReference type="PROSITE" id="PS50956">
    <property type="entry name" value="HTH_ASNC_2"/>
    <property type="match status" value="1"/>
</dbReference>
<gene>
    <name evidence="5" type="ORF">M0654_02185</name>
</gene>
<dbReference type="PRINTS" id="PR00033">
    <property type="entry name" value="HTHASNC"/>
</dbReference>
<keyword evidence="2" id="KW-0238">DNA-binding</keyword>
<dbReference type="SUPFAM" id="SSF54909">
    <property type="entry name" value="Dimeric alpha+beta barrel"/>
    <property type="match status" value="1"/>
</dbReference>
<accession>A0ABT0ILR1</accession>
<dbReference type="SMART" id="SM00344">
    <property type="entry name" value="HTH_ASNC"/>
    <property type="match status" value="1"/>
</dbReference>
<dbReference type="RefSeq" id="WP_248681642.1">
    <property type="nucleotide sequence ID" value="NZ_JALPRY010000003.1"/>
</dbReference>
<dbReference type="InterPro" id="IPR011991">
    <property type="entry name" value="ArsR-like_HTH"/>
</dbReference>
<comment type="caution">
    <text evidence="5">The sequence shown here is derived from an EMBL/GenBank/DDBJ whole genome shotgun (WGS) entry which is preliminary data.</text>
</comment>
<name>A0ABT0ILR1_9HYPH</name>